<dbReference type="Gene3D" id="3.30.70.330">
    <property type="match status" value="1"/>
</dbReference>
<feature type="compositionally biased region" description="Polar residues" evidence="2">
    <location>
        <begin position="737"/>
        <end position="747"/>
    </location>
</feature>
<feature type="region of interest" description="Disordered" evidence="2">
    <location>
        <begin position="1"/>
        <end position="22"/>
    </location>
</feature>
<feature type="region of interest" description="Disordered" evidence="2">
    <location>
        <begin position="709"/>
        <end position="749"/>
    </location>
</feature>
<dbReference type="InterPro" id="IPR052600">
    <property type="entry name" value="Nuc_rcpt_coact/corep"/>
</dbReference>
<feature type="compositionally biased region" description="Low complexity" evidence="2">
    <location>
        <begin position="186"/>
        <end position="198"/>
    </location>
</feature>
<dbReference type="InterPro" id="IPR012677">
    <property type="entry name" value="Nucleotide-bd_a/b_plait_sf"/>
</dbReference>
<dbReference type="AlphaFoldDB" id="A0A2A9P7W3"/>
<feature type="compositionally biased region" description="Basic and acidic residues" evidence="2">
    <location>
        <begin position="391"/>
        <end position="409"/>
    </location>
</feature>
<dbReference type="Pfam" id="PF00076">
    <property type="entry name" value="RRM_1"/>
    <property type="match status" value="1"/>
</dbReference>
<feature type="compositionally biased region" description="Polar residues" evidence="2">
    <location>
        <begin position="225"/>
        <end position="238"/>
    </location>
</feature>
<feature type="region of interest" description="Disordered" evidence="2">
    <location>
        <begin position="391"/>
        <end position="502"/>
    </location>
</feature>
<protein>
    <recommendedName>
        <fullName evidence="3">RRM domain-containing protein</fullName>
    </recommendedName>
</protein>
<evidence type="ECO:0000256" key="2">
    <source>
        <dbReference type="SAM" id="MobiDB-lite"/>
    </source>
</evidence>
<feature type="compositionally biased region" description="Basic and acidic residues" evidence="2">
    <location>
        <begin position="444"/>
        <end position="458"/>
    </location>
</feature>
<feature type="compositionally biased region" description="Basic residues" evidence="2">
    <location>
        <begin position="410"/>
        <end position="419"/>
    </location>
</feature>
<dbReference type="EMBL" id="LAZP02000398">
    <property type="protein sequence ID" value="PFH57519.1"/>
    <property type="molecule type" value="Genomic_DNA"/>
</dbReference>
<sequence>MTEPQAEVQATASLSPVSPAPLHTAAPRVVPALQDTVDTLDAMVAAVDAAAGSGHEVVDDDSLDDAYTDVAASEAVPPPQLDSSDDYAKTFDSPVDPEEGGEQQPPQHVSSSSKSSHVPLPSDSMPSVAHDASAEPKQQLPPPEPATNPDAESRDPSLDIQKLVADLTAQPAESGSEGEPSPPSAEPSTAALPSSSSLPPRPPQPQTGSPSYADAAALNPIPAASSTVAGTAPPTSEQPASGATPPASAEPASSVLASPATGMDASPAAAFLNAQLHASHTAPTLSRDGESGADYQRQWEQFTADERQYMSDAKWDRFPDGSRIFIGNLSSDKVSKRDVFDVFHKYGKLAQISLKSAYGFVQYHTVDEGRKAMLNLQNIEIKGRRIHLEVSRVQEKAKKDRGRSPSDRARGRRGDKHHQGRDDYRPHRNHSPRRGGGGGGGGDYHSRDDNFGRSRGYDSARGGRGRSRSPDYGRKDRDAYRRRSPSPHGRSRHEADLDLPRRYGPDVPDVQFILQPEVNRDFASYIESVFKAKGLKTEVMYLHPRFPKDQVIQRQAAEGVYGVVDLDLISQEVGRIPVQVFDRSGGGNNVRFDKYVNLPPETAAEVIVRAKATAAAIYGQGYAAGYGNPYGGHHPQAPHGTGYPGAYPPPQQPQPSAADIANLIGQVDNATLQRILSSISGAPQAPAITPGYGVGPPAPAAGSQVDIQGLLGSLGGLPPAQQHGPPPGQYGAAYGSQAPNGGPTNAAPSGAEAAAQVQNIMAQLARYRQ</sequence>
<feature type="compositionally biased region" description="Low complexity" evidence="2">
    <location>
        <begin position="716"/>
        <end position="735"/>
    </location>
</feature>
<feature type="region of interest" description="Disordered" evidence="2">
    <location>
        <begin position="52"/>
        <end position="262"/>
    </location>
</feature>
<keyword evidence="5" id="KW-1185">Reference proteome</keyword>
<proteinExistence type="predicted"/>
<reference evidence="4 5" key="1">
    <citation type="journal article" date="2015" name="BMC Genomics">
        <title>Gene expression during zombie ant biting behavior reflects the complexity underlying fungal parasitic behavioral manipulation.</title>
        <authorList>
            <person name="de Bekker C."/>
            <person name="Ohm R.A."/>
            <person name="Loreto R.G."/>
            <person name="Sebastian A."/>
            <person name="Albert I."/>
            <person name="Merrow M."/>
            <person name="Brachmann A."/>
            <person name="Hughes D.P."/>
        </authorList>
    </citation>
    <scope>NUCLEOTIDE SEQUENCE [LARGE SCALE GENOMIC DNA]</scope>
    <source>
        <strain evidence="4 5">SC16a</strain>
    </source>
</reference>
<feature type="compositionally biased region" description="Low complexity" evidence="2">
    <location>
        <begin position="104"/>
        <end position="124"/>
    </location>
</feature>
<name>A0A2A9P7W3_OPHUN</name>
<accession>A0A2A9P7W3</accession>
<gene>
    <name evidence="4" type="ORF">XA68_14905</name>
</gene>
<feature type="compositionally biased region" description="Acidic residues" evidence="2">
    <location>
        <begin position="58"/>
        <end position="67"/>
    </location>
</feature>
<evidence type="ECO:0000313" key="4">
    <source>
        <dbReference type="EMBL" id="PFH57519.1"/>
    </source>
</evidence>
<feature type="domain" description="RRM" evidence="3">
    <location>
        <begin position="322"/>
        <end position="393"/>
    </location>
</feature>
<dbReference type="STRING" id="268505.A0A2A9P7W3"/>
<feature type="compositionally biased region" description="Basic and acidic residues" evidence="2">
    <location>
        <begin position="492"/>
        <end position="502"/>
    </location>
</feature>
<dbReference type="SUPFAM" id="SSF54928">
    <property type="entry name" value="RNA-binding domain, RBD"/>
    <property type="match status" value="1"/>
</dbReference>
<dbReference type="SMART" id="SM00360">
    <property type="entry name" value="RRM"/>
    <property type="match status" value="1"/>
</dbReference>
<feature type="compositionally biased region" description="Basic and acidic residues" evidence="2">
    <location>
        <begin position="468"/>
        <end position="481"/>
    </location>
</feature>
<dbReference type="InterPro" id="IPR000504">
    <property type="entry name" value="RRM_dom"/>
</dbReference>
<dbReference type="PROSITE" id="PS50102">
    <property type="entry name" value="RRM"/>
    <property type="match status" value="1"/>
</dbReference>
<organism evidence="4 5">
    <name type="scientific">Ophiocordyceps unilateralis</name>
    <name type="common">Zombie-ant fungus</name>
    <name type="synonym">Torrubia unilateralis</name>
    <dbReference type="NCBI Taxonomy" id="268505"/>
    <lineage>
        <taxon>Eukaryota</taxon>
        <taxon>Fungi</taxon>
        <taxon>Dikarya</taxon>
        <taxon>Ascomycota</taxon>
        <taxon>Pezizomycotina</taxon>
        <taxon>Sordariomycetes</taxon>
        <taxon>Hypocreomycetidae</taxon>
        <taxon>Hypocreales</taxon>
        <taxon>Ophiocordycipitaceae</taxon>
        <taxon>Ophiocordyceps</taxon>
    </lineage>
</organism>
<dbReference type="Proteomes" id="UP000037136">
    <property type="component" value="Unassembled WGS sequence"/>
</dbReference>
<evidence type="ECO:0000256" key="1">
    <source>
        <dbReference type="PROSITE-ProRule" id="PRU00176"/>
    </source>
</evidence>
<keyword evidence="1" id="KW-0694">RNA-binding</keyword>
<dbReference type="InterPro" id="IPR035979">
    <property type="entry name" value="RBD_domain_sf"/>
</dbReference>
<dbReference type="PANTHER" id="PTHR23295:SF6">
    <property type="entry name" value="NEOSIN, ISOFORM A"/>
    <property type="match status" value="1"/>
</dbReference>
<comment type="caution">
    <text evidence="4">The sequence shown here is derived from an EMBL/GenBank/DDBJ whole genome shotgun (WGS) entry which is preliminary data.</text>
</comment>
<feature type="compositionally biased region" description="Low complexity" evidence="2">
    <location>
        <begin position="239"/>
        <end position="260"/>
    </location>
</feature>
<feature type="region of interest" description="Disordered" evidence="2">
    <location>
        <begin position="633"/>
        <end position="657"/>
    </location>
</feature>
<dbReference type="GO" id="GO:0003723">
    <property type="term" value="F:RNA binding"/>
    <property type="evidence" value="ECO:0007669"/>
    <property type="project" value="UniProtKB-UniRule"/>
</dbReference>
<feature type="compositionally biased region" description="Gly residues" evidence="2">
    <location>
        <begin position="434"/>
        <end position="443"/>
    </location>
</feature>
<feature type="compositionally biased region" description="Low complexity" evidence="2">
    <location>
        <begin position="206"/>
        <end position="224"/>
    </location>
</feature>
<evidence type="ECO:0000313" key="5">
    <source>
        <dbReference type="Proteomes" id="UP000037136"/>
    </source>
</evidence>
<dbReference type="OrthoDB" id="10044938at2759"/>
<dbReference type="PANTHER" id="PTHR23295">
    <property type="entry name" value="NUCLEAR RECEPTOR COACTIVATOR 5-RELATED"/>
    <property type="match status" value="1"/>
</dbReference>
<reference evidence="4 5" key="2">
    <citation type="journal article" date="2017" name="Sci. Rep.">
        <title>Ant-infecting Ophiocordyceps genomes reveal a high diversity of potential behavioral manipulation genes and a possible major role for enterotoxins.</title>
        <authorList>
            <person name="de Bekker C."/>
            <person name="Ohm R.A."/>
            <person name="Evans H.C."/>
            <person name="Brachmann A."/>
            <person name="Hughes D.P."/>
        </authorList>
    </citation>
    <scope>NUCLEOTIDE SEQUENCE [LARGE SCALE GENOMIC DNA]</scope>
    <source>
        <strain evidence="4 5">SC16a</strain>
    </source>
</reference>
<feature type="compositionally biased region" description="Basic residues" evidence="2">
    <location>
        <begin position="482"/>
        <end position="491"/>
    </location>
</feature>
<evidence type="ECO:0000259" key="3">
    <source>
        <dbReference type="PROSITE" id="PS50102"/>
    </source>
</evidence>